<dbReference type="InterPro" id="IPR036388">
    <property type="entry name" value="WH-like_DNA-bd_sf"/>
</dbReference>
<dbReference type="PANTHER" id="PTHR30126">
    <property type="entry name" value="HTH-TYPE TRANSCRIPTIONAL REGULATOR"/>
    <property type="match status" value="1"/>
</dbReference>
<dbReference type="InterPro" id="IPR005119">
    <property type="entry name" value="LysR_subst-bd"/>
</dbReference>
<dbReference type="Pfam" id="PF03466">
    <property type="entry name" value="LysR_substrate"/>
    <property type="match status" value="1"/>
</dbReference>
<keyword evidence="7" id="KW-1185">Reference proteome</keyword>
<keyword evidence="3" id="KW-0238">DNA-binding</keyword>
<dbReference type="CDD" id="cd05466">
    <property type="entry name" value="PBP2_LTTR_substrate"/>
    <property type="match status" value="1"/>
</dbReference>
<gene>
    <name evidence="6" type="ORF">GCM10007923_21090</name>
</gene>
<comment type="similarity">
    <text evidence="1">Belongs to the LysR transcriptional regulatory family.</text>
</comment>
<organism evidence="6 7">
    <name type="scientific">Shinella yambaruensis</name>
    <dbReference type="NCBI Taxonomy" id="415996"/>
    <lineage>
        <taxon>Bacteria</taxon>
        <taxon>Pseudomonadati</taxon>
        <taxon>Pseudomonadota</taxon>
        <taxon>Alphaproteobacteria</taxon>
        <taxon>Hyphomicrobiales</taxon>
        <taxon>Rhizobiaceae</taxon>
        <taxon>Shinella</taxon>
    </lineage>
</organism>
<dbReference type="PRINTS" id="PR00039">
    <property type="entry name" value="HTHLYSR"/>
</dbReference>
<evidence type="ECO:0000313" key="6">
    <source>
        <dbReference type="EMBL" id="GLR50901.1"/>
    </source>
</evidence>
<dbReference type="InterPro" id="IPR000847">
    <property type="entry name" value="LysR_HTH_N"/>
</dbReference>
<proteinExistence type="inferred from homology"/>
<dbReference type="Proteomes" id="UP001156702">
    <property type="component" value="Unassembled WGS sequence"/>
</dbReference>
<evidence type="ECO:0000256" key="2">
    <source>
        <dbReference type="ARBA" id="ARBA00023015"/>
    </source>
</evidence>
<dbReference type="InterPro" id="IPR036390">
    <property type="entry name" value="WH_DNA-bd_sf"/>
</dbReference>
<protein>
    <submittedName>
        <fullName evidence="6">LysR family transcriptional regulator</fullName>
    </submittedName>
</protein>
<dbReference type="PROSITE" id="PS50931">
    <property type="entry name" value="HTH_LYSR"/>
    <property type="match status" value="1"/>
</dbReference>
<evidence type="ECO:0000256" key="1">
    <source>
        <dbReference type="ARBA" id="ARBA00009437"/>
    </source>
</evidence>
<dbReference type="Pfam" id="PF00126">
    <property type="entry name" value="HTH_1"/>
    <property type="match status" value="1"/>
</dbReference>
<dbReference type="Gene3D" id="1.10.10.10">
    <property type="entry name" value="Winged helix-like DNA-binding domain superfamily/Winged helix DNA-binding domain"/>
    <property type="match status" value="1"/>
</dbReference>
<evidence type="ECO:0000256" key="4">
    <source>
        <dbReference type="ARBA" id="ARBA00023163"/>
    </source>
</evidence>
<dbReference type="SUPFAM" id="SSF53850">
    <property type="entry name" value="Periplasmic binding protein-like II"/>
    <property type="match status" value="1"/>
</dbReference>
<dbReference type="PANTHER" id="PTHR30126:SF98">
    <property type="entry name" value="HTH-TYPE TRANSCRIPTIONAL ACTIVATOR BAUR"/>
    <property type="match status" value="1"/>
</dbReference>
<dbReference type="EMBL" id="BSOP01000017">
    <property type="protein sequence ID" value="GLR50901.1"/>
    <property type="molecule type" value="Genomic_DNA"/>
</dbReference>
<accession>A0ABQ5ZFT3</accession>
<feature type="domain" description="HTH lysR-type" evidence="5">
    <location>
        <begin position="14"/>
        <end position="71"/>
    </location>
</feature>
<name>A0ABQ5ZFT3_9HYPH</name>
<evidence type="ECO:0000259" key="5">
    <source>
        <dbReference type="PROSITE" id="PS50931"/>
    </source>
</evidence>
<reference evidence="7" key="1">
    <citation type="journal article" date="2019" name="Int. J. Syst. Evol. Microbiol.">
        <title>The Global Catalogue of Microorganisms (GCM) 10K type strain sequencing project: providing services to taxonomists for standard genome sequencing and annotation.</title>
        <authorList>
            <consortium name="The Broad Institute Genomics Platform"/>
            <consortium name="The Broad Institute Genome Sequencing Center for Infectious Disease"/>
            <person name="Wu L."/>
            <person name="Ma J."/>
        </authorList>
    </citation>
    <scope>NUCLEOTIDE SEQUENCE [LARGE SCALE GENOMIC DNA]</scope>
    <source>
        <strain evidence="7">NBRC 102122</strain>
    </source>
</reference>
<keyword evidence="2" id="KW-0805">Transcription regulation</keyword>
<comment type="caution">
    <text evidence="6">The sequence shown here is derived from an EMBL/GenBank/DDBJ whole genome shotgun (WGS) entry which is preliminary data.</text>
</comment>
<dbReference type="SUPFAM" id="SSF46785">
    <property type="entry name" value="Winged helix' DNA-binding domain"/>
    <property type="match status" value="1"/>
</dbReference>
<evidence type="ECO:0000256" key="3">
    <source>
        <dbReference type="ARBA" id="ARBA00023125"/>
    </source>
</evidence>
<dbReference type="Gene3D" id="3.40.190.10">
    <property type="entry name" value="Periplasmic binding protein-like II"/>
    <property type="match status" value="2"/>
</dbReference>
<evidence type="ECO:0000313" key="7">
    <source>
        <dbReference type="Proteomes" id="UP001156702"/>
    </source>
</evidence>
<sequence length="320" mass="35918">MHMARQRRRFVWEIDWNLLRTFMVIVQERGLTAAGEKLSLKQPTVSNALKRLETHMGCRLVERNASHFAVTPAGQRLFSECIALFEIVSGLPQQMEEQPGDLTGHIEIALASHVVCPFLDEVLAGFHTTFPQVTLSLSVASSQEVMAAVLNRDAGFGVCLMQERHPKLEYDVLYRESFGYFCGARHPLFGVADLPLQALRQEPYVSFKTDQMSGALWPVALLRQQEGFEGQTVGTSSHLEEVKRLIIAGFGFGPLPIHVVEEDVRAGRLWRLPPYEDPPVIDVHLVYDGTARRSRAETILLAELRQAIATIPFAQRTYPA</sequence>
<keyword evidence="4" id="KW-0804">Transcription</keyword>